<dbReference type="SMART" id="SM00729">
    <property type="entry name" value="Elp3"/>
    <property type="match status" value="1"/>
</dbReference>
<dbReference type="GO" id="GO:0016491">
    <property type="term" value="F:oxidoreductase activity"/>
    <property type="evidence" value="ECO:0007669"/>
    <property type="project" value="UniProtKB-KW"/>
</dbReference>
<evidence type="ECO:0000313" key="10">
    <source>
        <dbReference type="Proteomes" id="UP000051096"/>
    </source>
</evidence>
<gene>
    <name evidence="9" type="ORF">AMJ87_01370</name>
</gene>
<dbReference type="EMBL" id="LJUO01000007">
    <property type="protein sequence ID" value="KPK73549.1"/>
    <property type="molecule type" value="Genomic_DNA"/>
</dbReference>
<keyword evidence="6" id="KW-0408">Iron</keyword>
<keyword evidence="3" id="KW-0949">S-adenosyl-L-methionine</keyword>
<comment type="cofactor">
    <cofactor evidence="1">
        <name>[4Fe-4S] cluster</name>
        <dbReference type="ChEBI" id="CHEBI:49883"/>
    </cofactor>
</comment>
<dbReference type="GO" id="GO:0046872">
    <property type="term" value="F:metal ion binding"/>
    <property type="evidence" value="ECO:0007669"/>
    <property type="project" value="UniProtKB-KW"/>
</dbReference>
<dbReference type="NCBIfam" id="TIGR04085">
    <property type="entry name" value="rSAM_more_4Fe4S"/>
    <property type="match status" value="1"/>
</dbReference>
<keyword evidence="4" id="KW-0479">Metal-binding</keyword>
<evidence type="ECO:0000256" key="1">
    <source>
        <dbReference type="ARBA" id="ARBA00001966"/>
    </source>
</evidence>
<dbReference type="SFLD" id="SFLDG01067">
    <property type="entry name" value="SPASM/twitch_domain_containing"/>
    <property type="match status" value="1"/>
</dbReference>
<dbReference type="SFLD" id="SFLDS00029">
    <property type="entry name" value="Radical_SAM"/>
    <property type="match status" value="1"/>
</dbReference>
<dbReference type="CDD" id="cd01335">
    <property type="entry name" value="Radical_SAM"/>
    <property type="match status" value="1"/>
</dbReference>
<proteinExistence type="predicted"/>
<dbReference type="InterPro" id="IPR058240">
    <property type="entry name" value="rSAM_sf"/>
</dbReference>
<dbReference type="PROSITE" id="PS01305">
    <property type="entry name" value="MOAA_NIFB_PQQE"/>
    <property type="match status" value="1"/>
</dbReference>
<dbReference type="PROSITE" id="PS51918">
    <property type="entry name" value="RADICAL_SAM"/>
    <property type="match status" value="1"/>
</dbReference>
<comment type="caution">
    <text evidence="9">The sequence shown here is derived from an EMBL/GenBank/DDBJ whole genome shotgun (WGS) entry which is preliminary data.</text>
</comment>
<dbReference type="InterPro" id="IPR013785">
    <property type="entry name" value="Aldolase_TIM"/>
</dbReference>
<evidence type="ECO:0000256" key="7">
    <source>
        <dbReference type="ARBA" id="ARBA00023014"/>
    </source>
</evidence>
<dbReference type="PANTHER" id="PTHR11228:SF7">
    <property type="entry name" value="PQQA PEPTIDE CYCLASE"/>
    <property type="match status" value="1"/>
</dbReference>
<dbReference type="Proteomes" id="UP000051096">
    <property type="component" value="Unassembled WGS sequence"/>
</dbReference>
<evidence type="ECO:0000256" key="3">
    <source>
        <dbReference type="ARBA" id="ARBA00022691"/>
    </source>
</evidence>
<dbReference type="InterPro" id="IPR006638">
    <property type="entry name" value="Elp3/MiaA/NifB-like_rSAM"/>
</dbReference>
<evidence type="ECO:0000256" key="5">
    <source>
        <dbReference type="ARBA" id="ARBA00023002"/>
    </source>
</evidence>
<evidence type="ECO:0000256" key="2">
    <source>
        <dbReference type="ARBA" id="ARBA00022485"/>
    </source>
</evidence>
<accession>A0A0S8GNX3</accession>
<reference evidence="9 10" key="1">
    <citation type="journal article" date="2015" name="Microbiome">
        <title>Genomic resolution of linkages in carbon, nitrogen, and sulfur cycling among widespread estuary sediment bacteria.</title>
        <authorList>
            <person name="Baker B.J."/>
            <person name="Lazar C.S."/>
            <person name="Teske A.P."/>
            <person name="Dick G.J."/>
        </authorList>
    </citation>
    <scope>NUCLEOTIDE SEQUENCE [LARGE SCALE GENOMIC DNA]</scope>
    <source>
        <strain evidence="9">SM23_60</strain>
    </source>
</reference>
<dbReference type="PANTHER" id="PTHR11228">
    <property type="entry name" value="RADICAL SAM DOMAIN PROTEIN"/>
    <property type="match status" value="1"/>
</dbReference>
<protein>
    <recommendedName>
        <fullName evidence="8">Radical SAM core domain-containing protein</fullName>
    </recommendedName>
</protein>
<keyword evidence="2" id="KW-0004">4Fe-4S</keyword>
<dbReference type="SFLD" id="SFLDG01386">
    <property type="entry name" value="main_SPASM_domain-containing"/>
    <property type="match status" value="1"/>
</dbReference>
<keyword evidence="7" id="KW-0411">Iron-sulfur</keyword>
<dbReference type="Pfam" id="PF13186">
    <property type="entry name" value="SPASM"/>
    <property type="match status" value="1"/>
</dbReference>
<keyword evidence="5" id="KW-0560">Oxidoreductase</keyword>
<evidence type="ECO:0000256" key="4">
    <source>
        <dbReference type="ARBA" id="ARBA00022723"/>
    </source>
</evidence>
<evidence type="ECO:0000313" key="9">
    <source>
        <dbReference type="EMBL" id="KPK73549.1"/>
    </source>
</evidence>
<sequence length="439" mass="49468">MEYRRHDIHNTRTDYEPGWINEFIEKVKPYIYVREIDSLLILIPNQAYKLNQSGITLLRFLLEGHTIEEFLDTVGDTLDKRREIHYFFCDLRAAVRGCLRENEKREAVTYYQYDGTFNEYPVLSEIAVTYRCNLRCNFCYVGDRHYGELSTSDVKKVLHKIAREAQVPSVSFTGGEPMLRTDIGELVAYAAGIGMWTNLITNGVLLTSQNVRQLKDAGLSSAQVSIEGPNCDVHDQITGVAGSFDKTLNGISLLKDARIPVHTNTTISQDNCAHLEGIVSLISTLGLKRLSMNQLIPCGTAQNRRDLWISYSEIGEHIIRLKKRAEANGVTFLWYSPVPMCLFNPIAHGLGSKSCAAITGLLSIDPLGNILPCSSWRMPVGSLLKEPFKDIWQSTMHMYFKNIEYAPDACHECLDFDACKGACPLYWKACGLKELHGKP</sequence>
<dbReference type="Pfam" id="PF04055">
    <property type="entry name" value="Radical_SAM"/>
    <property type="match status" value="1"/>
</dbReference>
<dbReference type="GO" id="GO:0032324">
    <property type="term" value="P:molybdopterin cofactor biosynthetic process"/>
    <property type="evidence" value="ECO:0007669"/>
    <property type="project" value="UniProtKB-ARBA"/>
</dbReference>
<dbReference type="Gene3D" id="3.20.20.70">
    <property type="entry name" value="Aldolase class I"/>
    <property type="match status" value="1"/>
</dbReference>
<evidence type="ECO:0000256" key="6">
    <source>
        <dbReference type="ARBA" id="ARBA00023004"/>
    </source>
</evidence>
<dbReference type="InterPro" id="IPR000385">
    <property type="entry name" value="MoaA_NifB_PqqE_Fe-S-bd_CS"/>
</dbReference>
<name>A0A0S8GNX3_UNCW3</name>
<evidence type="ECO:0000259" key="8">
    <source>
        <dbReference type="PROSITE" id="PS51918"/>
    </source>
</evidence>
<dbReference type="InterPro" id="IPR050377">
    <property type="entry name" value="Radical_SAM_PqqE_MftC-like"/>
</dbReference>
<dbReference type="GO" id="GO:0006783">
    <property type="term" value="P:heme biosynthetic process"/>
    <property type="evidence" value="ECO:0007669"/>
    <property type="project" value="TreeGrafter"/>
</dbReference>
<dbReference type="GO" id="GO:0051539">
    <property type="term" value="F:4 iron, 4 sulfur cluster binding"/>
    <property type="evidence" value="ECO:0007669"/>
    <property type="project" value="UniProtKB-KW"/>
</dbReference>
<feature type="domain" description="Radical SAM core" evidence="8">
    <location>
        <begin position="118"/>
        <end position="328"/>
    </location>
</feature>
<dbReference type="InterPro" id="IPR023885">
    <property type="entry name" value="4Fe4S-binding_SPASM_dom"/>
</dbReference>
<dbReference type="InterPro" id="IPR007197">
    <property type="entry name" value="rSAM"/>
</dbReference>
<dbReference type="SUPFAM" id="SSF102114">
    <property type="entry name" value="Radical SAM enzymes"/>
    <property type="match status" value="1"/>
</dbReference>
<organism evidence="9 10">
    <name type="scientific">candidate division WOR_3 bacterium SM23_60</name>
    <dbReference type="NCBI Taxonomy" id="1703780"/>
    <lineage>
        <taxon>Bacteria</taxon>
        <taxon>Bacteria division WOR-3</taxon>
    </lineage>
</organism>
<dbReference type="AlphaFoldDB" id="A0A0S8GNX3"/>